<evidence type="ECO:0000313" key="1">
    <source>
        <dbReference type="EMBL" id="ESR46955.1"/>
    </source>
</evidence>
<dbReference type="EMBL" id="KI536799">
    <property type="protein sequence ID" value="ESR46955.1"/>
    <property type="molecule type" value="Genomic_DNA"/>
</dbReference>
<evidence type="ECO:0000313" key="2">
    <source>
        <dbReference type="Proteomes" id="UP000030687"/>
    </source>
</evidence>
<keyword evidence="2" id="KW-1185">Reference proteome</keyword>
<organism evidence="1 2">
    <name type="scientific">Citrus clementina</name>
    <name type="common">Clementine</name>
    <name type="synonym">Citrus deliciosa x Citrus sinensis</name>
    <dbReference type="NCBI Taxonomy" id="85681"/>
    <lineage>
        <taxon>Eukaryota</taxon>
        <taxon>Viridiplantae</taxon>
        <taxon>Streptophyta</taxon>
        <taxon>Embryophyta</taxon>
        <taxon>Tracheophyta</taxon>
        <taxon>Spermatophyta</taxon>
        <taxon>Magnoliopsida</taxon>
        <taxon>eudicotyledons</taxon>
        <taxon>Gunneridae</taxon>
        <taxon>Pentapetalae</taxon>
        <taxon>rosids</taxon>
        <taxon>malvids</taxon>
        <taxon>Sapindales</taxon>
        <taxon>Rutaceae</taxon>
        <taxon>Aurantioideae</taxon>
        <taxon>Citrus</taxon>
    </lineage>
</organism>
<dbReference type="KEGG" id="cic:CICLE_v10002890mg"/>
<dbReference type="AlphaFoldDB" id="V4T680"/>
<protein>
    <submittedName>
        <fullName evidence="1">Uncharacterized protein</fullName>
    </submittedName>
</protein>
<name>V4T680_CITCL</name>
<dbReference type="Proteomes" id="UP000030687">
    <property type="component" value="Unassembled WGS sequence"/>
</dbReference>
<dbReference type="InParanoid" id="V4T680"/>
<reference evidence="1 2" key="1">
    <citation type="submission" date="2013-10" db="EMBL/GenBank/DDBJ databases">
        <authorList>
            <consortium name="International Citrus Genome Consortium"/>
            <person name="Jenkins J."/>
            <person name="Schmutz J."/>
            <person name="Prochnik S."/>
            <person name="Rokhsar D."/>
            <person name="Gmitter F."/>
            <person name="Ollitrault P."/>
            <person name="Machado M."/>
            <person name="Talon M."/>
            <person name="Wincker P."/>
            <person name="Jaillon O."/>
            <person name="Morgante M."/>
        </authorList>
    </citation>
    <scope>NUCLEOTIDE SEQUENCE</scope>
    <source>
        <strain evidence="2">cv. Clemenules</strain>
    </source>
</reference>
<gene>
    <name evidence="1" type="ORF">CICLE_v10002890mg</name>
</gene>
<sequence length="114" mass="13322">MGCSMKPVKRQLLKFTKSDKTIRREARSRIPREIAVIFENFKFHATLPSFHLNACGARSQIHIWSTPSIFGGLWAPLVSCMYFSEINGLKKPQLYNENKIFFLLKNIKQEKLYK</sequence>
<accession>V4T680</accession>
<proteinExistence type="predicted"/>
<dbReference type="Gramene" id="ESR46955">
    <property type="protein sequence ID" value="ESR46955"/>
    <property type="gene ID" value="CICLE_v10002890mg"/>
</dbReference>